<gene>
    <name evidence="10" type="ORF">ETD96_22715</name>
</gene>
<dbReference type="Pfam" id="PF07690">
    <property type="entry name" value="MFS_1"/>
    <property type="match status" value="1"/>
</dbReference>
<feature type="transmembrane region" description="Helical" evidence="8">
    <location>
        <begin position="402"/>
        <end position="429"/>
    </location>
</feature>
<feature type="domain" description="Major facilitator superfamily (MFS) profile" evidence="9">
    <location>
        <begin position="24"/>
        <end position="473"/>
    </location>
</feature>
<feature type="transmembrane region" description="Helical" evidence="8">
    <location>
        <begin position="114"/>
        <end position="135"/>
    </location>
</feature>
<comment type="similarity">
    <text evidence="2">Belongs to the major facilitator superfamily. TCR/Tet family.</text>
</comment>
<dbReference type="NCBIfam" id="TIGR00711">
    <property type="entry name" value="efflux_EmrB"/>
    <property type="match status" value="1"/>
</dbReference>
<proteinExistence type="inferred from homology"/>
<dbReference type="PRINTS" id="PR01036">
    <property type="entry name" value="TCRTETB"/>
</dbReference>
<evidence type="ECO:0000256" key="2">
    <source>
        <dbReference type="ARBA" id="ARBA00007520"/>
    </source>
</evidence>
<dbReference type="GO" id="GO:0022857">
    <property type="term" value="F:transmembrane transporter activity"/>
    <property type="evidence" value="ECO:0007669"/>
    <property type="project" value="InterPro"/>
</dbReference>
<keyword evidence="5 8" id="KW-0812">Transmembrane</keyword>
<evidence type="ECO:0000256" key="6">
    <source>
        <dbReference type="ARBA" id="ARBA00022989"/>
    </source>
</evidence>
<evidence type="ECO:0000256" key="1">
    <source>
        <dbReference type="ARBA" id="ARBA00004651"/>
    </source>
</evidence>
<feature type="transmembrane region" description="Helical" evidence="8">
    <location>
        <begin position="344"/>
        <end position="362"/>
    </location>
</feature>
<dbReference type="CDD" id="cd17502">
    <property type="entry name" value="MFS_Azr1_MDR_like"/>
    <property type="match status" value="1"/>
</dbReference>
<evidence type="ECO:0000313" key="10">
    <source>
        <dbReference type="EMBL" id="TMR35555.1"/>
    </source>
</evidence>
<reference evidence="10 11" key="1">
    <citation type="submission" date="2019-05" db="EMBL/GenBank/DDBJ databases">
        <title>Draft genome sequence of Actinomadura geliboluensis A8036.</title>
        <authorList>
            <person name="Saricaoglu S."/>
            <person name="Isik K."/>
        </authorList>
    </citation>
    <scope>NUCLEOTIDE SEQUENCE [LARGE SCALE GENOMIC DNA]</scope>
    <source>
        <strain evidence="10 11">A8036</strain>
    </source>
</reference>
<evidence type="ECO:0000259" key="9">
    <source>
        <dbReference type="PROSITE" id="PS50850"/>
    </source>
</evidence>
<dbReference type="InterPro" id="IPR011701">
    <property type="entry name" value="MFS"/>
</dbReference>
<keyword evidence="7 8" id="KW-0472">Membrane</keyword>
<keyword evidence="6 8" id="KW-1133">Transmembrane helix</keyword>
<protein>
    <submittedName>
        <fullName evidence="10">MFS transporter</fullName>
    </submittedName>
</protein>
<dbReference type="PANTHER" id="PTHR23501">
    <property type="entry name" value="MAJOR FACILITATOR SUPERFAMILY"/>
    <property type="match status" value="1"/>
</dbReference>
<keyword evidence="3" id="KW-0813">Transport</keyword>
<evidence type="ECO:0000256" key="8">
    <source>
        <dbReference type="SAM" id="Phobius"/>
    </source>
</evidence>
<feature type="transmembrane region" description="Helical" evidence="8">
    <location>
        <begin position="147"/>
        <end position="165"/>
    </location>
</feature>
<feature type="transmembrane region" description="Helical" evidence="8">
    <location>
        <begin position="177"/>
        <end position="197"/>
    </location>
</feature>
<feature type="transmembrane region" description="Helical" evidence="8">
    <location>
        <begin position="239"/>
        <end position="258"/>
    </location>
</feature>
<feature type="transmembrane region" description="Helical" evidence="8">
    <location>
        <begin position="279"/>
        <end position="299"/>
    </location>
</feature>
<dbReference type="FunFam" id="1.20.1720.10:FF:000004">
    <property type="entry name" value="EmrB/QacA family drug resistance transporter"/>
    <property type="match status" value="1"/>
</dbReference>
<feature type="transmembrane region" description="Helical" evidence="8">
    <location>
        <begin position="319"/>
        <end position="337"/>
    </location>
</feature>
<evidence type="ECO:0000256" key="3">
    <source>
        <dbReference type="ARBA" id="ARBA00022448"/>
    </source>
</evidence>
<dbReference type="PANTHER" id="PTHR23501:SF197">
    <property type="entry name" value="COMD"/>
    <property type="match status" value="1"/>
</dbReference>
<evidence type="ECO:0000256" key="5">
    <source>
        <dbReference type="ARBA" id="ARBA00022692"/>
    </source>
</evidence>
<dbReference type="OrthoDB" id="4082704at2"/>
<evidence type="ECO:0000256" key="7">
    <source>
        <dbReference type="ARBA" id="ARBA00023136"/>
    </source>
</evidence>
<dbReference type="RefSeq" id="WP_138638492.1">
    <property type="nucleotide sequence ID" value="NZ_VCKZ01000173.1"/>
</dbReference>
<keyword evidence="11" id="KW-1185">Reference proteome</keyword>
<dbReference type="EMBL" id="VCKZ01000173">
    <property type="protein sequence ID" value="TMR35555.1"/>
    <property type="molecule type" value="Genomic_DNA"/>
</dbReference>
<feature type="transmembrane region" description="Helical" evidence="8">
    <location>
        <begin position="58"/>
        <end position="77"/>
    </location>
</feature>
<dbReference type="SUPFAM" id="SSF103473">
    <property type="entry name" value="MFS general substrate transporter"/>
    <property type="match status" value="2"/>
</dbReference>
<feature type="transmembrane region" description="Helical" evidence="8">
    <location>
        <begin position="209"/>
        <end position="227"/>
    </location>
</feature>
<dbReference type="Proteomes" id="UP000305238">
    <property type="component" value="Unassembled WGS sequence"/>
</dbReference>
<dbReference type="InterPro" id="IPR004638">
    <property type="entry name" value="EmrB-like"/>
</dbReference>
<dbReference type="AlphaFoldDB" id="A0A5S4GRG6"/>
<dbReference type="Gene3D" id="1.20.1720.10">
    <property type="entry name" value="Multidrug resistance protein D"/>
    <property type="match status" value="1"/>
</dbReference>
<keyword evidence="4" id="KW-1003">Cell membrane</keyword>
<dbReference type="Gene3D" id="1.20.1250.20">
    <property type="entry name" value="MFS general substrate transporter like domains"/>
    <property type="match status" value="1"/>
</dbReference>
<comment type="caution">
    <text evidence="10">The sequence shown here is derived from an EMBL/GenBank/DDBJ whole genome shotgun (WGS) entry which is preliminary data.</text>
</comment>
<feature type="transmembrane region" description="Helical" evidence="8">
    <location>
        <begin position="449"/>
        <end position="467"/>
    </location>
</feature>
<name>A0A5S4GRG6_9ACTN</name>
<dbReference type="InterPro" id="IPR020846">
    <property type="entry name" value="MFS_dom"/>
</dbReference>
<dbReference type="PROSITE" id="PS50850">
    <property type="entry name" value="MFS"/>
    <property type="match status" value="1"/>
</dbReference>
<evidence type="ECO:0000256" key="4">
    <source>
        <dbReference type="ARBA" id="ARBA00022475"/>
    </source>
</evidence>
<accession>A0A5S4GRG6</accession>
<dbReference type="GO" id="GO:0005886">
    <property type="term" value="C:plasma membrane"/>
    <property type="evidence" value="ECO:0007669"/>
    <property type="project" value="UniProtKB-SubCell"/>
</dbReference>
<sequence length="489" mass="49543">MVSAEPDKTASAAPEKRGGNVPLATAGLLIGMLLSVLDQTVVAIALPDIAADLGGMDSIGWIVTSYVLASTATGALYGRVSDRFGRRPVFLTAVAAFIAGSALCGLAQTTPQLIAARTFQGIGAGALFVLPTIALSELYPQRLRGRVQGFTGGVFALASVGGPLAGGAITDAWGWRWIFYVNLPLGLLAMAATALALRLPRPGGGGRVDLPGAALIAGAVVSLLLVAEWGGRTHGWTSGTILALIGAVAALAVLFAWWEGRASNPLLPLRLFADPVLRVVLPATALLGALLGGSIVYLPTYLQAAYRMGATEAGLALNPYVLTFMAVSSLAGARIGASGRYKPYLLTGSAIAVLGFVLLSRLTPGTPYAVLAVEIAVLGFGFGLLMQNLVVVAQNAVSAADLAATTSAAVSVRGLGLSLGVSVFGTLLARETQGRAPGPEATTAAIPDVLFWGAPAAAVLLALMALLPRGPEQPAAAQSAARTPADAAP</sequence>
<evidence type="ECO:0000313" key="11">
    <source>
        <dbReference type="Proteomes" id="UP000305238"/>
    </source>
</evidence>
<comment type="subcellular location">
    <subcellularLocation>
        <location evidence="1">Cell membrane</location>
        <topology evidence="1">Multi-pass membrane protein</topology>
    </subcellularLocation>
</comment>
<dbReference type="InterPro" id="IPR036259">
    <property type="entry name" value="MFS_trans_sf"/>
</dbReference>
<feature type="transmembrane region" description="Helical" evidence="8">
    <location>
        <begin position="368"/>
        <end position="390"/>
    </location>
</feature>
<feature type="transmembrane region" description="Helical" evidence="8">
    <location>
        <begin position="89"/>
        <end position="108"/>
    </location>
</feature>
<organism evidence="10 11">
    <name type="scientific">Actinomadura geliboluensis</name>
    <dbReference type="NCBI Taxonomy" id="882440"/>
    <lineage>
        <taxon>Bacteria</taxon>
        <taxon>Bacillati</taxon>
        <taxon>Actinomycetota</taxon>
        <taxon>Actinomycetes</taxon>
        <taxon>Streptosporangiales</taxon>
        <taxon>Thermomonosporaceae</taxon>
        <taxon>Actinomadura</taxon>
    </lineage>
</organism>
<feature type="transmembrane region" description="Helical" evidence="8">
    <location>
        <begin position="21"/>
        <end position="46"/>
    </location>
</feature>